<evidence type="ECO:0008006" key="3">
    <source>
        <dbReference type="Google" id="ProtNLM"/>
    </source>
</evidence>
<gene>
    <name evidence="1" type="ORF">KV113_11065</name>
</gene>
<keyword evidence="2" id="KW-1185">Reference proteome</keyword>
<name>A0ABU5XVT0_9MYCO</name>
<evidence type="ECO:0000313" key="1">
    <source>
        <dbReference type="EMBL" id="MEB3032094.1"/>
    </source>
</evidence>
<proteinExistence type="predicted"/>
<protein>
    <recommendedName>
        <fullName evidence="3">Toprim domain-containing protein</fullName>
    </recommendedName>
</protein>
<accession>A0ABU5XVT0</accession>
<organism evidence="1 2">
    <name type="scientific">[Mycobacterium] nativiensis</name>
    <dbReference type="NCBI Taxonomy" id="2855503"/>
    <lineage>
        <taxon>Bacteria</taxon>
        <taxon>Bacillati</taxon>
        <taxon>Actinomycetota</taxon>
        <taxon>Actinomycetes</taxon>
        <taxon>Mycobacteriales</taxon>
        <taxon>Mycobacteriaceae</taxon>
        <taxon>Mycolicibacter</taxon>
    </lineage>
</organism>
<evidence type="ECO:0000313" key="2">
    <source>
        <dbReference type="Proteomes" id="UP001298593"/>
    </source>
</evidence>
<dbReference type="Proteomes" id="UP001298593">
    <property type="component" value="Unassembled WGS sequence"/>
</dbReference>
<sequence>VAARGVRGCGGADVQPVLRLIKLGTTSHHACRSELGPRSYRPQVALAEPARVIVQAVLAQSATELPVVALLDADESGKHAQSQLEGFGWSKTREIVNLGTWPGKCAHGHDVEIEDLIPSAVSEKIVKLLGESAAVTAKRQCNGKWHYEFSDAWKQRAVEELPNLLKPMDTGGLVWLAELLSDRLRKVQRAKDSAGTHRQMNVAM</sequence>
<reference evidence="1 2" key="1">
    <citation type="submission" date="2023-12" db="EMBL/GenBank/DDBJ databases">
        <title>Description of new species of Mycobacterium terrae complex isolated from sewage at the Sao Paulo Zoological Park Foundation in Brazil.</title>
        <authorList>
            <person name="Romagnoli C.L."/>
            <person name="Conceicao E.C."/>
            <person name="Machado E."/>
            <person name="Barreto L.B.P.F."/>
            <person name="Sharma A."/>
            <person name="Silva N.M."/>
            <person name="Marques L.E."/>
            <person name="Juliana M.A."/>
            <person name="Lourenco M.C.S."/>
            <person name="Digiampietri L.A."/>
            <person name="Suffys P.N."/>
            <person name="Viana-Niero C."/>
        </authorList>
    </citation>
    <scope>NUCLEOTIDE SEQUENCE [LARGE SCALE GENOMIC DNA]</scope>
    <source>
        <strain evidence="1 2">MYC340</strain>
    </source>
</reference>
<comment type="caution">
    <text evidence="1">The sequence shown here is derived from an EMBL/GenBank/DDBJ whole genome shotgun (WGS) entry which is preliminary data.</text>
</comment>
<feature type="non-terminal residue" evidence="1">
    <location>
        <position position="1"/>
    </location>
</feature>
<dbReference type="EMBL" id="JAYJJU010000008">
    <property type="protein sequence ID" value="MEB3032094.1"/>
    <property type="molecule type" value="Genomic_DNA"/>
</dbReference>